<dbReference type="GO" id="GO:0016705">
    <property type="term" value="F:oxidoreductase activity, acting on paired donors, with incorporation or reduction of molecular oxygen"/>
    <property type="evidence" value="ECO:0007669"/>
    <property type="project" value="InterPro"/>
</dbReference>
<dbReference type="GO" id="GO:0006629">
    <property type="term" value="P:lipid metabolic process"/>
    <property type="evidence" value="ECO:0007669"/>
    <property type="project" value="UniProtKB-ARBA"/>
</dbReference>
<dbReference type="InterPro" id="IPR036396">
    <property type="entry name" value="Cyt_P450_sf"/>
</dbReference>
<dbReference type="GO" id="GO:0004497">
    <property type="term" value="F:monooxygenase activity"/>
    <property type="evidence" value="ECO:0007669"/>
    <property type="project" value="UniProtKB-KW"/>
</dbReference>
<keyword evidence="5 9" id="KW-0560">Oxidoreductase</keyword>
<dbReference type="PANTHER" id="PTHR24296">
    <property type="entry name" value="CYTOCHROME P450"/>
    <property type="match status" value="1"/>
</dbReference>
<dbReference type="AlphaFoldDB" id="A0A059ABU2"/>
<dbReference type="InterPro" id="IPR017972">
    <property type="entry name" value="Cyt_P450_CS"/>
</dbReference>
<dbReference type="Gene3D" id="1.10.630.10">
    <property type="entry name" value="Cytochrome P450"/>
    <property type="match status" value="1"/>
</dbReference>
<keyword evidence="7 9" id="KW-0503">Monooxygenase</keyword>
<evidence type="ECO:0000256" key="3">
    <source>
        <dbReference type="ARBA" id="ARBA00022617"/>
    </source>
</evidence>
<dbReference type="GO" id="GO:0005506">
    <property type="term" value="F:iron ion binding"/>
    <property type="evidence" value="ECO:0007669"/>
    <property type="project" value="InterPro"/>
</dbReference>
<dbReference type="InParanoid" id="A0A059ABU2"/>
<dbReference type="KEGG" id="egr:104423475"/>
<keyword evidence="6 8" id="KW-0408">Iron</keyword>
<dbReference type="PROSITE" id="PS00086">
    <property type="entry name" value="CYTOCHROME_P450"/>
    <property type="match status" value="1"/>
</dbReference>
<dbReference type="PRINTS" id="PR00385">
    <property type="entry name" value="P450"/>
</dbReference>
<dbReference type="GO" id="GO:0020037">
    <property type="term" value="F:heme binding"/>
    <property type="evidence" value="ECO:0007669"/>
    <property type="project" value="InterPro"/>
</dbReference>
<dbReference type="PRINTS" id="PR00463">
    <property type="entry name" value="EP450I"/>
</dbReference>
<dbReference type="Pfam" id="PF00067">
    <property type="entry name" value="p450"/>
    <property type="match status" value="1"/>
</dbReference>
<evidence type="ECO:0000256" key="7">
    <source>
        <dbReference type="ARBA" id="ARBA00023033"/>
    </source>
</evidence>
<evidence type="ECO:0000256" key="5">
    <source>
        <dbReference type="ARBA" id="ARBA00023002"/>
    </source>
</evidence>
<evidence type="ECO:0008006" key="11">
    <source>
        <dbReference type="Google" id="ProtNLM"/>
    </source>
</evidence>
<feature type="binding site" description="axial binding residue" evidence="8">
    <location>
        <position position="489"/>
    </location>
    <ligand>
        <name>heme</name>
        <dbReference type="ChEBI" id="CHEBI:30413"/>
    </ligand>
    <ligandPart>
        <name>Fe</name>
        <dbReference type="ChEBI" id="CHEBI:18248"/>
    </ligandPart>
</feature>
<sequence length="552" mass="62137">MLDLDLLTFSLCSVPFLLFLFFRLSRSAASRRPPGGPADAPCPESHPVIGNLVGFLRNRHRFHDWVADMLSRTPSSTLRVNAFLGLSRGVCTSNPVNLQHLLSSNFPNYVKGYRYHAVLRELLGDSIFAVDGHLWSLQRKIASHEFTTRSLKQFISETVGREISDRFLPFLSRACDEGRVVDLQEALQRFSFDNICSVAFGVDPNCFAAAGEAWGISGRNSAFVKAFDEAVENCSSRFISPLPALWKLKRFFNLGSEKRFKSNIRMINEFAMEVIRSKVEQLESATGRENSDETSRDRDLLSRFMSSSADLEFRDLEEKRKFLRDIVISFVLAGKDTTSTALTWFFWLIAAHPSCEREILKELSSAAAAEASTTSEVKIFSYDELKSLHYLHAAVTESMRLFPPVPINSRSTVNDDVLPDGTRVGKGWLADYSAYAVGRSEEVWGPDCREFKPERWLDGGDGDGDGQSVRFRPSDQWKYPVFHCGPRMCLGKEMAYVQMKSVAAAVMAEFEVLPAVDGGESARRTADPPYTLSLLLKMRGGLPVRLRRRRRD</sequence>
<evidence type="ECO:0000256" key="4">
    <source>
        <dbReference type="ARBA" id="ARBA00022723"/>
    </source>
</evidence>
<keyword evidence="4 8" id="KW-0479">Metal-binding</keyword>
<protein>
    <recommendedName>
        <fullName evidence="11">Cytochrome P450</fullName>
    </recommendedName>
</protein>
<dbReference type="InterPro" id="IPR002401">
    <property type="entry name" value="Cyt_P450_E_grp-I"/>
</dbReference>
<dbReference type="CDD" id="cd11064">
    <property type="entry name" value="CYP86A"/>
    <property type="match status" value="1"/>
</dbReference>
<comment type="cofactor">
    <cofactor evidence="1 8">
        <name>heme</name>
        <dbReference type="ChEBI" id="CHEBI:30413"/>
    </cofactor>
</comment>
<keyword evidence="3 8" id="KW-0349">Heme</keyword>
<reference evidence="10" key="1">
    <citation type="submission" date="2013-07" db="EMBL/GenBank/DDBJ databases">
        <title>The genome of Eucalyptus grandis.</title>
        <authorList>
            <person name="Schmutz J."/>
            <person name="Hayes R."/>
            <person name="Myburg A."/>
            <person name="Tuskan G."/>
            <person name="Grattapaglia D."/>
            <person name="Rokhsar D.S."/>
        </authorList>
    </citation>
    <scope>NUCLEOTIDE SEQUENCE</scope>
    <source>
        <tissue evidence="10">Leaf extractions</tissue>
    </source>
</reference>
<dbReference type="InterPro" id="IPR001128">
    <property type="entry name" value="Cyt_P450"/>
</dbReference>
<organism evidence="10">
    <name type="scientific">Eucalyptus grandis</name>
    <name type="common">Flooded gum</name>
    <dbReference type="NCBI Taxonomy" id="71139"/>
    <lineage>
        <taxon>Eukaryota</taxon>
        <taxon>Viridiplantae</taxon>
        <taxon>Streptophyta</taxon>
        <taxon>Embryophyta</taxon>
        <taxon>Tracheophyta</taxon>
        <taxon>Spermatophyta</taxon>
        <taxon>Magnoliopsida</taxon>
        <taxon>eudicotyledons</taxon>
        <taxon>Gunneridae</taxon>
        <taxon>Pentapetalae</taxon>
        <taxon>rosids</taxon>
        <taxon>malvids</taxon>
        <taxon>Myrtales</taxon>
        <taxon>Myrtaceae</taxon>
        <taxon>Myrtoideae</taxon>
        <taxon>Eucalypteae</taxon>
        <taxon>Eucalyptus</taxon>
    </lineage>
</organism>
<evidence type="ECO:0000256" key="8">
    <source>
        <dbReference type="PIRSR" id="PIRSR602401-1"/>
    </source>
</evidence>
<name>A0A059ABU2_EUCGR</name>
<evidence type="ECO:0000256" key="1">
    <source>
        <dbReference type="ARBA" id="ARBA00001971"/>
    </source>
</evidence>
<dbReference type="OMA" id="WGPFGAG"/>
<dbReference type="SUPFAM" id="SSF48264">
    <property type="entry name" value="Cytochrome P450"/>
    <property type="match status" value="1"/>
</dbReference>
<evidence type="ECO:0000256" key="2">
    <source>
        <dbReference type="ARBA" id="ARBA00010617"/>
    </source>
</evidence>
<gene>
    <name evidence="10" type="ORF">EUGRSUZ_J00716</name>
</gene>
<dbReference type="OrthoDB" id="1470350at2759"/>
<evidence type="ECO:0000256" key="9">
    <source>
        <dbReference type="RuleBase" id="RU000461"/>
    </source>
</evidence>
<evidence type="ECO:0000313" key="10">
    <source>
        <dbReference type="EMBL" id="KCW51111.1"/>
    </source>
</evidence>
<comment type="similarity">
    <text evidence="2 9">Belongs to the cytochrome P450 family.</text>
</comment>
<dbReference type="EMBL" id="KK198762">
    <property type="protein sequence ID" value="KCW51111.1"/>
    <property type="molecule type" value="Genomic_DNA"/>
</dbReference>
<evidence type="ECO:0000256" key="6">
    <source>
        <dbReference type="ARBA" id="ARBA00023004"/>
    </source>
</evidence>
<dbReference type="Gramene" id="KCW51111">
    <property type="protein sequence ID" value="KCW51111"/>
    <property type="gene ID" value="EUGRSUZ_J00716"/>
</dbReference>
<accession>A0A059ABU2</accession>
<dbReference type="eggNOG" id="KOG0157">
    <property type="taxonomic scope" value="Eukaryota"/>
</dbReference>
<proteinExistence type="inferred from homology"/>